<dbReference type="PRINTS" id="PR00980">
    <property type="entry name" value="TRNASYNTHALA"/>
</dbReference>
<feature type="binding site" evidence="11">
    <location>
        <position position="675"/>
    </location>
    <ligand>
        <name>Zn(2+)</name>
        <dbReference type="ChEBI" id="CHEBI:29105"/>
    </ligand>
</feature>
<dbReference type="GO" id="GO:0005524">
    <property type="term" value="F:ATP binding"/>
    <property type="evidence" value="ECO:0007669"/>
    <property type="project" value="UniProtKB-UniRule"/>
</dbReference>
<dbReference type="Pfam" id="PF02272">
    <property type="entry name" value="DHHA1"/>
    <property type="match status" value="1"/>
</dbReference>
<dbReference type="PROSITE" id="PS50860">
    <property type="entry name" value="AA_TRNA_LIGASE_II_ALA"/>
    <property type="match status" value="1"/>
</dbReference>
<dbReference type="SUPFAM" id="SSF55681">
    <property type="entry name" value="Class II aaRS and biotin synthetases"/>
    <property type="match status" value="1"/>
</dbReference>
<evidence type="ECO:0000256" key="6">
    <source>
        <dbReference type="ARBA" id="ARBA00022833"/>
    </source>
</evidence>
<comment type="similarity">
    <text evidence="1 11">Belongs to the class-II aminoacyl-tRNA synthetase family.</text>
</comment>
<comment type="domain">
    <text evidence="11">Consists of three domains; the N-terminal catalytic domain, the editing domain and the C-terminal C-Ala domain. The editing domain removes incorrectly charged amino acids, while the C-Ala domain, along with tRNA(Ala), serves as a bridge to cooperatively bring together the editing and aminoacylation centers thus stimulating deacylation of misacylated tRNAs.</text>
</comment>
<evidence type="ECO:0000259" key="12">
    <source>
        <dbReference type="PROSITE" id="PS50860"/>
    </source>
</evidence>
<comment type="caution">
    <text evidence="13">The sequence shown here is derived from an EMBL/GenBank/DDBJ whole genome shotgun (WGS) entry which is preliminary data.</text>
</comment>
<evidence type="ECO:0000256" key="9">
    <source>
        <dbReference type="ARBA" id="ARBA00022917"/>
    </source>
</evidence>
<dbReference type="GO" id="GO:0005829">
    <property type="term" value="C:cytosol"/>
    <property type="evidence" value="ECO:0007669"/>
    <property type="project" value="TreeGrafter"/>
</dbReference>
<dbReference type="SUPFAM" id="SSF50447">
    <property type="entry name" value="Translation proteins"/>
    <property type="match status" value="1"/>
</dbReference>
<dbReference type="FunFam" id="3.30.930.10:FF:000004">
    <property type="entry name" value="Alanine--tRNA ligase"/>
    <property type="match status" value="1"/>
</dbReference>
<name>A0A2G6KJI9_9BACT</name>
<dbReference type="Gene3D" id="2.40.30.130">
    <property type="match status" value="1"/>
</dbReference>
<keyword evidence="8 11" id="KW-0694">RNA-binding</keyword>
<dbReference type="PANTHER" id="PTHR11777:SF9">
    <property type="entry name" value="ALANINE--TRNA LIGASE, CYTOPLASMIC"/>
    <property type="match status" value="1"/>
</dbReference>
<dbReference type="FunFam" id="3.30.980.10:FF:000004">
    <property type="entry name" value="Alanine--tRNA ligase, cytoplasmic"/>
    <property type="match status" value="1"/>
</dbReference>
<dbReference type="GO" id="GO:0006419">
    <property type="term" value="P:alanyl-tRNA aminoacylation"/>
    <property type="evidence" value="ECO:0007669"/>
    <property type="project" value="UniProtKB-UniRule"/>
</dbReference>
<evidence type="ECO:0000256" key="11">
    <source>
        <dbReference type="HAMAP-Rule" id="MF_00036"/>
    </source>
</evidence>
<dbReference type="FunFam" id="3.10.310.40:FF:000001">
    <property type="entry name" value="Alanine--tRNA ligase"/>
    <property type="match status" value="1"/>
</dbReference>
<gene>
    <name evidence="11" type="primary">alaS</name>
    <name evidence="13" type="ORF">CSA56_06035</name>
</gene>
<keyword evidence="7 11" id="KW-0067">ATP-binding</keyword>
<feature type="domain" description="Alanyl-transfer RNA synthetases family profile" evidence="12">
    <location>
        <begin position="1"/>
        <end position="714"/>
    </location>
</feature>
<dbReference type="FunFam" id="3.30.54.20:FF:000001">
    <property type="entry name" value="Alanine--tRNA ligase"/>
    <property type="match status" value="1"/>
</dbReference>
<comment type="catalytic activity">
    <reaction evidence="11">
        <text>tRNA(Ala) + L-alanine + ATP = L-alanyl-tRNA(Ala) + AMP + diphosphate</text>
        <dbReference type="Rhea" id="RHEA:12540"/>
        <dbReference type="Rhea" id="RHEA-COMP:9657"/>
        <dbReference type="Rhea" id="RHEA-COMP:9923"/>
        <dbReference type="ChEBI" id="CHEBI:30616"/>
        <dbReference type="ChEBI" id="CHEBI:33019"/>
        <dbReference type="ChEBI" id="CHEBI:57972"/>
        <dbReference type="ChEBI" id="CHEBI:78442"/>
        <dbReference type="ChEBI" id="CHEBI:78497"/>
        <dbReference type="ChEBI" id="CHEBI:456215"/>
        <dbReference type="EC" id="6.1.1.7"/>
    </reaction>
</comment>
<organism evidence="13 14">
    <name type="scientific">candidate division KSB3 bacterium</name>
    <dbReference type="NCBI Taxonomy" id="2044937"/>
    <lineage>
        <taxon>Bacteria</taxon>
        <taxon>candidate division KSB3</taxon>
    </lineage>
</organism>
<comment type="cofactor">
    <cofactor evidence="11">
        <name>Zn(2+)</name>
        <dbReference type="ChEBI" id="CHEBI:29105"/>
    </cofactor>
    <text evidence="11">Binds 1 zinc ion per subunit.</text>
</comment>
<dbReference type="GO" id="GO:0000049">
    <property type="term" value="F:tRNA binding"/>
    <property type="evidence" value="ECO:0007669"/>
    <property type="project" value="UniProtKB-KW"/>
</dbReference>
<evidence type="ECO:0000256" key="7">
    <source>
        <dbReference type="ARBA" id="ARBA00022840"/>
    </source>
</evidence>
<dbReference type="Proteomes" id="UP000230821">
    <property type="component" value="Unassembled WGS sequence"/>
</dbReference>
<dbReference type="Pfam" id="PF01411">
    <property type="entry name" value="tRNA-synt_2c"/>
    <property type="match status" value="1"/>
</dbReference>
<dbReference type="InterPro" id="IPR045864">
    <property type="entry name" value="aa-tRNA-synth_II/BPL/LPL"/>
</dbReference>
<dbReference type="InterPro" id="IPR003156">
    <property type="entry name" value="DHHA1_dom"/>
</dbReference>
<keyword evidence="6 11" id="KW-0862">Zinc</keyword>
<dbReference type="NCBIfam" id="TIGR00344">
    <property type="entry name" value="alaS"/>
    <property type="match status" value="1"/>
</dbReference>
<dbReference type="EMBL" id="PDSK01000068">
    <property type="protein sequence ID" value="PIE34989.1"/>
    <property type="molecule type" value="Genomic_DNA"/>
</dbReference>
<keyword evidence="3 11" id="KW-0436">Ligase</keyword>
<feature type="binding site" evidence="11">
    <location>
        <position position="569"/>
    </location>
    <ligand>
        <name>Zn(2+)</name>
        <dbReference type="ChEBI" id="CHEBI:29105"/>
    </ligand>
</feature>
<dbReference type="Pfam" id="PF07973">
    <property type="entry name" value="tRNA_SAD"/>
    <property type="match status" value="1"/>
</dbReference>
<dbReference type="InterPro" id="IPR018162">
    <property type="entry name" value="Ala-tRNA-ligase_IIc_anticod-bd"/>
</dbReference>
<dbReference type="GO" id="GO:0008270">
    <property type="term" value="F:zinc ion binding"/>
    <property type="evidence" value="ECO:0007669"/>
    <property type="project" value="UniProtKB-UniRule"/>
</dbReference>
<dbReference type="SMART" id="SM00863">
    <property type="entry name" value="tRNA_SAD"/>
    <property type="match status" value="1"/>
</dbReference>
<protein>
    <recommendedName>
        <fullName evidence="11">Alanine--tRNA ligase</fullName>
        <ecNumber evidence="11">6.1.1.7</ecNumber>
    </recommendedName>
    <alternativeName>
        <fullName evidence="11">Alanyl-tRNA synthetase</fullName>
        <shortName evidence="11">AlaRS</shortName>
    </alternativeName>
</protein>
<proteinExistence type="inferred from homology"/>
<keyword evidence="11" id="KW-0963">Cytoplasm</keyword>
<keyword evidence="9 11" id="KW-0648">Protein biosynthesis</keyword>
<dbReference type="Gene3D" id="3.30.980.10">
    <property type="entry name" value="Threonyl-trna Synthetase, Chain A, domain 2"/>
    <property type="match status" value="1"/>
</dbReference>
<dbReference type="SUPFAM" id="SSF55186">
    <property type="entry name" value="ThrRS/AlaRS common domain"/>
    <property type="match status" value="1"/>
</dbReference>
<dbReference type="InterPro" id="IPR018164">
    <property type="entry name" value="Ala-tRNA-synth_IIc_N"/>
</dbReference>
<dbReference type="Gene3D" id="6.10.250.550">
    <property type="match status" value="1"/>
</dbReference>
<evidence type="ECO:0000256" key="4">
    <source>
        <dbReference type="ARBA" id="ARBA00022723"/>
    </source>
</evidence>
<dbReference type="Gene3D" id="3.30.54.20">
    <property type="match status" value="1"/>
</dbReference>
<dbReference type="AlphaFoldDB" id="A0A2G6KJI9"/>
<dbReference type="InterPro" id="IPR023033">
    <property type="entry name" value="Ala_tRNA_ligase_euk/bac"/>
</dbReference>
<evidence type="ECO:0000313" key="13">
    <source>
        <dbReference type="EMBL" id="PIE34989.1"/>
    </source>
</evidence>
<comment type="function">
    <text evidence="11">Catalyzes the attachment of alanine to tRNA(Ala) in a two-step reaction: alanine is first activated by ATP to form Ala-AMP and then transferred to the acceptor end of tRNA(Ala). Also edits incorrectly charged Ser-tRNA(Ala) and Gly-tRNA(Ala) via its editing domain.</text>
</comment>
<dbReference type="SUPFAM" id="SSF101353">
    <property type="entry name" value="Putative anticodon-binding domain of alanyl-tRNA synthetase (AlaRS)"/>
    <property type="match status" value="1"/>
</dbReference>
<evidence type="ECO:0000256" key="10">
    <source>
        <dbReference type="ARBA" id="ARBA00023146"/>
    </source>
</evidence>
<accession>A0A2G6KJI9</accession>
<feature type="binding site" evidence="11">
    <location>
        <position position="573"/>
    </location>
    <ligand>
        <name>Zn(2+)</name>
        <dbReference type="ChEBI" id="CHEBI:29105"/>
    </ligand>
</feature>
<dbReference type="InterPro" id="IPR050058">
    <property type="entry name" value="Ala-tRNA_ligase"/>
</dbReference>
<evidence type="ECO:0000256" key="5">
    <source>
        <dbReference type="ARBA" id="ARBA00022741"/>
    </source>
</evidence>
<sequence>MTGSELRQKFLAFFETQGHTVLPSSSLVPQNDPTLLFTNAGMVQFKDVFLGAEQCNYSRATTAQKCVRAGGKHNDLENVGRTARHHTFFEMMGNFSFGDYFKKDAIRFGWDFLTKTLGLPEARLWATVYQDDDDAYNLWRHMIGVPEKRIVRLGEKDNFWAMGDTGPCGPCSEILIDQGEEMRCGPNCGIGICDCDRYLELWNLVFMQFERDENGTLTPLPKPSIDTGMGLERVASVLQGVKSNFETDLFAPMLRFTADIAGKVYGEHEDDDVSMRVIADHLRSTTFLISDGVLPSNEGRGYVLRRIMRRAARHGKMLGISAPFLHKGIQVVVDAMKSEYRELAENAEHIAQVTLNEERRFGHTLNQGIDILNRLIEKTRQQGSTILEGKEIFRLYDTFGFPLDLTQDIADDAGFTVDVEGFEQEMEAQRARARDAWKGSGDVSIADVYKQLSNSLPATKFIGYTHTEEPEATILALVKNHVVVDEITEGDTAELILDVTPCYGESGGQIGDRGLIRSADAEGTLSNTTKPVPQLFVHQITLERGTLRTGQKIMVSVDLERRLRTRGNHTTTHLLHAALREVLGDHVKQAGSLVTPDRLRFDFTHFSSLELTDLQRIEELVNQNIRSNTEVHTEEVSLDEALNQGALAFFEEKYGDTVRMVKIPGISTELCGGTHAAATGEIGVCKIVSESSIAAGVRRVEALTGAAALQYIAHEEQRLREATALLKSSPEELIPKVEKLVQTSRDQGREIEQLKMKLATLQTESLVEQAREIGNVKVVAAQVEHLDAKGLRNLADVLKGKLGSGVVVLGTADAKNRVSLIAAVTKDLVKTYHAGKIIKEVAGIVGGSGGGRPDMAQAGGKEPAKLPEALNKVFQVVESVVV</sequence>
<dbReference type="Gene3D" id="3.10.310.40">
    <property type="match status" value="1"/>
</dbReference>
<evidence type="ECO:0000256" key="2">
    <source>
        <dbReference type="ARBA" id="ARBA00022555"/>
    </source>
</evidence>
<comment type="subcellular location">
    <subcellularLocation>
        <location evidence="11">Cytoplasm</location>
    </subcellularLocation>
</comment>
<dbReference type="EC" id="6.1.1.7" evidence="11"/>
<keyword evidence="4 11" id="KW-0479">Metal-binding</keyword>
<evidence type="ECO:0000313" key="14">
    <source>
        <dbReference type="Proteomes" id="UP000230821"/>
    </source>
</evidence>
<dbReference type="InterPro" id="IPR018165">
    <property type="entry name" value="Ala-tRNA-synth_IIc_core"/>
</dbReference>
<keyword evidence="10 11" id="KW-0030">Aminoacyl-tRNA synthetase</keyword>
<dbReference type="HAMAP" id="MF_00036_B">
    <property type="entry name" value="Ala_tRNA_synth_B"/>
    <property type="match status" value="1"/>
</dbReference>
<dbReference type="InterPro" id="IPR002318">
    <property type="entry name" value="Ala-tRNA-lgiase_IIc"/>
</dbReference>
<dbReference type="InterPro" id="IPR018163">
    <property type="entry name" value="Thr/Ala-tRNA-synth_IIc_edit"/>
</dbReference>
<dbReference type="GO" id="GO:0004813">
    <property type="term" value="F:alanine-tRNA ligase activity"/>
    <property type="evidence" value="ECO:0007669"/>
    <property type="project" value="UniProtKB-UniRule"/>
</dbReference>
<dbReference type="InterPro" id="IPR009000">
    <property type="entry name" value="Transl_B-barrel_sf"/>
</dbReference>
<dbReference type="GO" id="GO:0002161">
    <property type="term" value="F:aminoacyl-tRNA deacylase activity"/>
    <property type="evidence" value="ECO:0007669"/>
    <property type="project" value="TreeGrafter"/>
</dbReference>
<dbReference type="CDD" id="cd00673">
    <property type="entry name" value="AlaRS_core"/>
    <property type="match status" value="1"/>
</dbReference>
<evidence type="ECO:0000256" key="3">
    <source>
        <dbReference type="ARBA" id="ARBA00022598"/>
    </source>
</evidence>
<dbReference type="PANTHER" id="PTHR11777">
    <property type="entry name" value="ALANYL-TRNA SYNTHETASE"/>
    <property type="match status" value="1"/>
</dbReference>
<feature type="binding site" evidence="11">
    <location>
        <position position="671"/>
    </location>
    <ligand>
        <name>Zn(2+)</name>
        <dbReference type="ChEBI" id="CHEBI:29105"/>
    </ligand>
</feature>
<dbReference type="Gene3D" id="3.30.930.10">
    <property type="entry name" value="Bira Bifunctional Protein, Domain 2"/>
    <property type="match status" value="1"/>
</dbReference>
<dbReference type="InterPro" id="IPR012947">
    <property type="entry name" value="tRNA_SAD"/>
</dbReference>
<reference evidence="13 14" key="1">
    <citation type="submission" date="2017-10" db="EMBL/GenBank/DDBJ databases">
        <title>Novel microbial diversity and functional potential in the marine mammal oral microbiome.</title>
        <authorList>
            <person name="Dudek N.K."/>
            <person name="Sun C.L."/>
            <person name="Burstein D."/>
            <person name="Kantor R.S."/>
            <person name="Aliaga Goltsman D.S."/>
            <person name="Bik E.M."/>
            <person name="Thomas B.C."/>
            <person name="Banfield J.F."/>
            <person name="Relman D.A."/>
        </authorList>
    </citation>
    <scope>NUCLEOTIDE SEQUENCE [LARGE SCALE GENOMIC DNA]</scope>
    <source>
        <strain evidence="13">DOLJORAL78_47_16</strain>
    </source>
</reference>
<dbReference type="GO" id="GO:0045892">
    <property type="term" value="P:negative regulation of DNA-templated transcription"/>
    <property type="evidence" value="ECO:0007669"/>
    <property type="project" value="TreeGrafter"/>
</dbReference>
<keyword evidence="2 11" id="KW-0820">tRNA-binding</keyword>
<evidence type="ECO:0000256" key="8">
    <source>
        <dbReference type="ARBA" id="ARBA00022884"/>
    </source>
</evidence>
<keyword evidence="5 11" id="KW-0547">Nucleotide-binding</keyword>
<evidence type="ECO:0000256" key="1">
    <source>
        <dbReference type="ARBA" id="ARBA00008226"/>
    </source>
</evidence>